<keyword evidence="2" id="KW-1185">Reference proteome</keyword>
<dbReference type="OrthoDB" id="2686745at2759"/>
<evidence type="ECO:0000313" key="2">
    <source>
        <dbReference type="Proteomes" id="UP000027222"/>
    </source>
</evidence>
<organism evidence="1 2">
    <name type="scientific">Galerina marginata (strain CBS 339.88)</name>
    <dbReference type="NCBI Taxonomy" id="685588"/>
    <lineage>
        <taxon>Eukaryota</taxon>
        <taxon>Fungi</taxon>
        <taxon>Dikarya</taxon>
        <taxon>Basidiomycota</taxon>
        <taxon>Agaricomycotina</taxon>
        <taxon>Agaricomycetes</taxon>
        <taxon>Agaricomycetidae</taxon>
        <taxon>Agaricales</taxon>
        <taxon>Agaricineae</taxon>
        <taxon>Strophariaceae</taxon>
        <taxon>Galerina</taxon>
    </lineage>
</organism>
<proteinExistence type="predicted"/>
<reference evidence="2" key="1">
    <citation type="journal article" date="2014" name="Proc. Natl. Acad. Sci. U.S.A.">
        <title>Extensive sampling of basidiomycete genomes demonstrates inadequacy of the white-rot/brown-rot paradigm for wood decay fungi.</title>
        <authorList>
            <person name="Riley R."/>
            <person name="Salamov A.A."/>
            <person name="Brown D.W."/>
            <person name="Nagy L.G."/>
            <person name="Floudas D."/>
            <person name="Held B.W."/>
            <person name="Levasseur A."/>
            <person name="Lombard V."/>
            <person name="Morin E."/>
            <person name="Otillar R."/>
            <person name="Lindquist E.A."/>
            <person name="Sun H."/>
            <person name="LaButti K.M."/>
            <person name="Schmutz J."/>
            <person name="Jabbour D."/>
            <person name="Luo H."/>
            <person name="Baker S.E."/>
            <person name="Pisabarro A.G."/>
            <person name="Walton J.D."/>
            <person name="Blanchette R.A."/>
            <person name="Henrissat B."/>
            <person name="Martin F."/>
            <person name="Cullen D."/>
            <person name="Hibbett D.S."/>
            <person name="Grigoriev I.V."/>
        </authorList>
    </citation>
    <scope>NUCLEOTIDE SEQUENCE [LARGE SCALE GENOMIC DNA]</scope>
    <source>
        <strain evidence="2">CBS 339.88</strain>
    </source>
</reference>
<dbReference type="EMBL" id="KL142369">
    <property type="protein sequence ID" value="KDR82987.1"/>
    <property type="molecule type" value="Genomic_DNA"/>
</dbReference>
<protein>
    <submittedName>
        <fullName evidence="1">Uncharacterized protein</fullName>
    </submittedName>
</protein>
<evidence type="ECO:0000313" key="1">
    <source>
        <dbReference type="EMBL" id="KDR82987.1"/>
    </source>
</evidence>
<dbReference type="Proteomes" id="UP000027222">
    <property type="component" value="Unassembled WGS sequence"/>
</dbReference>
<dbReference type="HOGENOM" id="CLU_1517955_0_0_1"/>
<accession>A0A067TL00</accession>
<name>A0A067TL00_GALM3</name>
<sequence>MPKIPSSKNTDRATLRWYALQNLPGVSAHRTLTNTGRFSRLMLFMTLNPSEPQQPTLASPNPETSPVAIQKASAYRLILAPAASSSALRPHNKAIKKPNNLNKANLHQILKWTREDFTIIQTLIHSLAKDILDTSSTLKDQQESKLQELRKEVSTRHPVLSEYEGDWVTLEFLKRYLKNSSTRTRNQNAGQILDERQILSGREFLN</sequence>
<dbReference type="AlphaFoldDB" id="A0A067TL00"/>
<gene>
    <name evidence="1" type="ORF">GALMADRAFT_134503</name>
</gene>